<gene>
    <name evidence="3" type="primary">thpR</name>
    <name evidence="3" type="ORF">ET996_02885</name>
</gene>
<name>A0A4Q9KNQ1_PROTD</name>
<dbReference type="GO" id="GO:0008664">
    <property type="term" value="F:RNA 2',3'-cyclic 3'-phosphodiesterase activity"/>
    <property type="evidence" value="ECO:0007669"/>
    <property type="project" value="UniProtKB-EC"/>
</dbReference>
<feature type="short sequence motif" description="HXTX 2" evidence="2">
    <location>
        <begin position="152"/>
        <end position="155"/>
    </location>
</feature>
<evidence type="ECO:0000256" key="2">
    <source>
        <dbReference type="HAMAP-Rule" id="MF_01940"/>
    </source>
</evidence>
<comment type="caution">
    <text evidence="3">The sequence shown here is derived from an EMBL/GenBank/DDBJ whole genome shotgun (WGS) entry which is preliminary data.</text>
</comment>
<dbReference type="SUPFAM" id="SSF55144">
    <property type="entry name" value="LigT-like"/>
    <property type="match status" value="1"/>
</dbReference>
<dbReference type="GO" id="GO:0004113">
    <property type="term" value="F:2',3'-cyclic-nucleotide 3'-phosphodiesterase activity"/>
    <property type="evidence" value="ECO:0007669"/>
    <property type="project" value="InterPro"/>
</dbReference>
<keyword evidence="4" id="KW-1185">Reference proteome</keyword>
<reference evidence="3 4" key="1">
    <citation type="submission" date="2019-01" db="EMBL/GenBank/DDBJ databases">
        <title>Lactibacter flavus gen. nov., sp. nov., a novel bacterium of the family Propionibacteriaceae isolated from raw milk and dairy products.</title>
        <authorList>
            <person name="Huptas C."/>
            <person name="Wenning M."/>
            <person name="Breitenwieser F."/>
            <person name="Doll E."/>
            <person name="Von Neubeck M."/>
            <person name="Busse H.-J."/>
            <person name="Scherer S."/>
        </authorList>
    </citation>
    <scope>NUCLEOTIDE SEQUENCE [LARGE SCALE GENOMIC DNA]</scope>
    <source>
        <strain evidence="3 4">DSM 22130</strain>
    </source>
</reference>
<keyword evidence="1 2" id="KW-0378">Hydrolase</keyword>
<protein>
    <recommendedName>
        <fullName evidence="2">RNA 2',3'-cyclic phosphodiesterase</fullName>
        <shortName evidence="2">RNA 2',3'-CPDase</shortName>
        <ecNumber evidence="2">3.1.4.58</ecNumber>
    </recommendedName>
</protein>
<dbReference type="EMBL" id="SDMR01000002">
    <property type="protein sequence ID" value="TBT95935.1"/>
    <property type="molecule type" value="Genomic_DNA"/>
</dbReference>
<dbReference type="EC" id="3.1.4.58" evidence="2"/>
<sequence>MSALMRVSSVVMRPPRAFGPILAPMPARMFAALVPPPTVLVQLEEFIEVRREADSRVRFVPIDSWHVTTAFAAAVASRNVDDLTEALVDVAGRTPPLDLTVGGGRCLPTPVEARVLAFGVGPSEQLGRLAASCRTAFSHAGVAVDGARFVPHMTVARMRRPIEATPWLTVLDACPDASWRADELVLIESHLRDTANRYEVVERFRFKG</sequence>
<evidence type="ECO:0000313" key="3">
    <source>
        <dbReference type="EMBL" id="TBT95935.1"/>
    </source>
</evidence>
<feature type="active site" description="Proton acceptor" evidence="2">
    <location>
        <position position="152"/>
    </location>
</feature>
<organism evidence="3 4">
    <name type="scientific">Propioniciclava tarda</name>
    <dbReference type="NCBI Taxonomy" id="433330"/>
    <lineage>
        <taxon>Bacteria</taxon>
        <taxon>Bacillati</taxon>
        <taxon>Actinomycetota</taxon>
        <taxon>Actinomycetes</taxon>
        <taxon>Propionibacteriales</taxon>
        <taxon>Propionibacteriaceae</taxon>
        <taxon>Propioniciclava</taxon>
    </lineage>
</organism>
<dbReference type="HAMAP" id="MF_01940">
    <property type="entry name" value="RNA_CPDase"/>
    <property type="match status" value="1"/>
</dbReference>
<dbReference type="InterPro" id="IPR004175">
    <property type="entry name" value="RNA_CPDase"/>
</dbReference>
<comment type="catalytic activity">
    <reaction evidence="2">
        <text>a 3'-end 2',3'-cyclophospho-ribonucleotide-RNA + H2O = a 3'-end 2'-phospho-ribonucleotide-RNA + H(+)</text>
        <dbReference type="Rhea" id="RHEA:11828"/>
        <dbReference type="Rhea" id="RHEA-COMP:10464"/>
        <dbReference type="Rhea" id="RHEA-COMP:17353"/>
        <dbReference type="ChEBI" id="CHEBI:15377"/>
        <dbReference type="ChEBI" id="CHEBI:15378"/>
        <dbReference type="ChEBI" id="CHEBI:83064"/>
        <dbReference type="ChEBI" id="CHEBI:173113"/>
        <dbReference type="EC" id="3.1.4.58"/>
    </reaction>
</comment>
<dbReference type="InterPro" id="IPR009097">
    <property type="entry name" value="Cyclic_Pdiesterase"/>
</dbReference>
<dbReference type="OrthoDB" id="9787070at2"/>
<dbReference type="Gene3D" id="3.90.1140.10">
    <property type="entry name" value="Cyclic phosphodiesterase"/>
    <property type="match status" value="1"/>
</dbReference>
<dbReference type="NCBIfam" id="TIGR02258">
    <property type="entry name" value="2_5_ligase"/>
    <property type="match status" value="1"/>
</dbReference>
<dbReference type="Pfam" id="PF13563">
    <property type="entry name" value="2_5_RNA_ligase2"/>
    <property type="match status" value="1"/>
</dbReference>
<dbReference type="PANTHER" id="PTHR35561:SF1">
    <property type="entry name" value="RNA 2',3'-CYCLIC PHOSPHODIESTERASE"/>
    <property type="match status" value="1"/>
</dbReference>
<accession>A0A4Q9KNQ1</accession>
<evidence type="ECO:0000256" key="1">
    <source>
        <dbReference type="ARBA" id="ARBA00022801"/>
    </source>
</evidence>
<dbReference type="PANTHER" id="PTHR35561">
    <property type="entry name" value="RNA 2',3'-CYCLIC PHOSPHODIESTERASE"/>
    <property type="match status" value="1"/>
</dbReference>
<comment type="similarity">
    <text evidence="2">Belongs to the 2H phosphoesterase superfamily. ThpR family.</text>
</comment>
<proteinExistence type="inferred from homology"/>
<evidence type="ECO:0000313" key="4">
    <source>
        <dbReference type="Proteomes" id="UP000291933"/>
    </source>
</evidence>
<dbReference type="Proteomes" id="UP000291933">
    <property type="component" value="Unassembled WGS sequence"/>
</dbReference>
<comment type="function">
    <text evidence="2">Hydrolyzes RNA 2',3'-cyclic phosphodiester to an RNA 2'-phosphomonoester.</text>
</comment>
<dbReference type="AlphaFoldDB" id="A0A4Q9KNQ1"/>
<feature type="short sequence motif" description="HXTX 1" evidence="2">
    <location>
        <begin position="66"/>
        <end position="69"/>
    </location>
</feature>
<feature type="active site" description="Proton donor" evidence="2">
    <location>
        <position position="66"/>
    </location>
</feature>